<dbReference type="Pfam" id="PF11741">
    <property type="entry name" value="AMIN"/>
    <property type="match status" value="1"/>
</dbReference>
<feature type="domain" description="Type II/III secretion system secretin-like" evidence="5">
    <location>
        <begin position="877"/>
        <end position="1025"/>
    </location>
</feature>
<dbReference type="InterPro" id="IPR051808">
    <property type="entry name" value="Type_IV_pilus_biogenesis"/>
</dbReference>
<dbReference type="PANTHER" id="PTHR30604:SF1">
    <property type="entry name" value="DNA UTILIZATION PROTEIN HOFQ"/>
    <property type="match status" value="1"/>
</dbReference>
<evidence type="ECO:0000259" key="5">
    <source>
        <dbReference type="Pfam" id="PF00263"/>
    </source>
</evidence>
<feature type="coiled-coil region" evidence="2">
    <location>
        <begin position="539"/>
        <end position="577"/>
    </location>
</feature>
<protein>
    <submittedName>
        <fullName evidence="7">AMIN domain-containing protein</fullName>
    </submittedName>
</protein>
<feature type="signal peptide" evidence="4">
    <location>
        <begin position="1"/>
        <end position="27"/>
    </location>
</feature>
<evidence type="ECO:0000256" key="1">
    <source>
        <dbReference type="RuleBase" id="RU004003"/>
    </source>
</evidence>
<feature type="compositionally biased region" description="Polar residues" evidence="3">
    <location>
        <begin position="383"/>
        <end position="397"/>
    </location>
</feature>
<feature type="compositionally biased region" description="Polar residues" evidence="3">
    <location>
        <begin position="686"/>
        <end position="697"/>
    </location>
</feature>
<keyword evidence="2" id="KW-0175">Coiled coil</keyword>
<feature type="region of interest" description="Disordered" evidence="3">
    <location>
        <begin position="377"/>
        <end position="401"/>
    </location>
</feature>
<dbReference type="Proteomes" id="UP000807825">
    <property type="component" value="Unassembled WGS sequence"/>
</dbReference>
<reference evidence="7" key="1">
    <citation type="submission" date="2020-07" db="EMBL/GenBank/DDBJ databases">
        <title>Huge and variable diversity of episymbiotic CPR bacteria and DPANN archaea in groundwater ecosystems.</title>
        <authorList>
            <person name="He C.Y."/>
            <person name="Keren R."/>
            <person name="Whittaker M."/>
            <person name="Farag I.F."/>
            <person name="Doudna J."/>
            <person name="Cate J.H.D."/>
            <person name="Banfield J.F."/>
        </authorList>
    </citation>
    <scope>NUCLEOTIDE SEQUENCE</scope>
    <source>
        <strain evidence="7">NC_groundwater_1664_Pr3_B-0.1um_52_9</strain>
    </source>
</reference>
<dbReference type="Gene3D" id="3.30.1370.130">
    <property type="match status" value="1"/>
</dbReference>
<feature type="region of interest" description="Disordered" evidence="3">
    <location>
        <begin position="166"/>
        <end position="269"/>
    </location>
</feature>
<comment type="similarity">
    <text evidence="1">Belongs to the bacterial secretin family.</text>
</comment>
<evidence type="ECO:0000256" key="4">
    <source>
        <dbReference type="SAM" id="SignalP"/>
    </source>
</evidence>
<sequence length="1031" mass="112553">MRSPERRYKSLWLGCLLIAMICSYAQADSGELTGIDVNAEKKTVVIATHGTVGKHLARVIGHPNRLIMDFEDTQIGKAPRRLSVGKQDIHEIRVGTYKSSARVVMDFQDRPVPAFKVRRDKDNVAVVFGNSLSAELDEAKASSAGNNSKVSSALDANFVQASAKSIGADAGPPSAAKGKTIQVSVSKEPTSAGPGGKSSKLGVLQPASAPAQASMTKLAQQQVESPISPPPIGPPAGSVLPAGQSDRSPGGPRTVHEVRPPVTPPTPDPRLVVQEITELKFVQVGHNARLIISGGDHLDYRMNKISPTKVRIDLINAEIPKVHQKPLRTDLFSTSVEMIIPGSQNIFIQLKDSVPYQVEKKKGVLMVDFPPPRFAMTPDQKAAKQTDTSRQQAVSQAKESRREAMRIIREEQILKDNEARRRTLDSLQRQQDELQKQRTEVLKKQQVTPDPEIFNKPITMDFQGISLKNAFRLLAEQAGINIIVGDEVTGTTTLRLFQVPLGQVVDTILNTHKLDREMVGNVMRIGKREEISKHRADQIAAFTKQLAEIDNRLASTKQDVQRKRDEMTKALSELEQKDTAEIPVEEVNTEEFGEAGCIEIEGESVCFYYALVKLVYSKPTDIMRTLNCVFNLKCGPGGPAPGSVADMQKEREDKMKPFLKQIEDQGRSVYGREGRELMERASRMISEQQTAEAQTRMASEVGRQRAAAPTGGGPTLDPKLSQVIANSMMWGDDGNRTIFLKDTAERLAQIKKMIYSMDKPQPQVLIESRVVVANKQWGRSLGVQWGGRNFQNGPLKNNRQEYWGFSGGNDSGGGATAGTITGGTQPAFVGTTFGTPPASQMAVNVPVSASAGLLDLQFGFLAGNYLTELESRIQIGENTSQAKTISRPKVQVLDGKEAKITIGRNIAYPGLFEVTWVKAALELSVKPTIYADGRIQMDIKITDDAPSATLNGLTSIDTRAANTVMIVKDGDTAVIGGINRTINSTSRQGWPGLMNVPLINYLFSNKDTTKSGDDLLVFITPTIVKRPPLAS</sequence>
<evidence type="ECO:0000259" key="6">
    <source>
        <dbReference type="Pfam" id="PF11741"/>
    </source>
</evidence>
<keyword evidence="4" id="KW-0732">Signal</keyword>
<proteinExistence type="inferred from homology"/>
<dbReference type="PRINTS" id="PR00811">
    <property type="entry name" value="BCTERIALGSPD"/>
</dbReference>
<dbReference type="InterPro" id="IPR004846">
    <property type="entry name" value="T2SS/T3SS_dom"/>
</dbReference>
<organism evidence="7 8">
    <name type="scientific">Desulfomonile tiedjei</name>
    <dbReference type="NCBI Taxonomy" id="2358"/>
    <lineage>
        <taxon>Bacteria</taxon>
        <taxon>Pseudomonadati</taxon>
        <taxon>Thermodesulfobacteriota</taxon>
        <taxon>Desulfomonilia</taxon>
        <taxon>Desulfomonilales</taxon>
        <taxon>Desulfomonilaceae</taxon>
        <taxon>Desulfomonile</taxon>
    </lineage>
</organism>
<evidence type="ECO:0000256" key="2">
    <source>
        <dbReference type="SAM" id="Coils"/>
    </source>
</evidence>
<dbReference type="InterPro" id="IPR001775">
    <property type="entry name" value="GspD/PilQ"/>
</dbReference>
<dbReference type="EMBL" id="JACRDE010000303">
    <property type="protein sequence ID" value="MBI5250069.1"/>
    <property type="molecule type" value="Genomic_DNA"/>
</dbReference>
<feature type="chain" id="PRO_5039302895" evidence="4">
    <location>
        <begin position="28"/>
        <end position="1031"/>
    </location>
</feature>
<comment type="caution">
    <text evidence="7">The sequence shown here is derived from an EMBL/GenBank/DDBJ whole genome shotgun (WGS) entry which is preliminary data.</text>
</comment>
<feature type="compositionally biased region" description="Polar residues" evidence="3">
    <location>
        <begin position="211"/>
        <end position="224"/>
    </location>
</feature>
<evidence type="ECO:0000256" key="3">
    <source>
        <dbReference type="SAM" id="MobiDB-lite"/>
    </source>
</evidence>
<feature type="region of interest" description="Disordered" evidence="3">
    <location>
        <begin position="686"/>
        <end position="717"/>
    </location>
</feature>
<dbReference type="Gene3D" id="2.60.40.3500">
    <property type="match status" value="1"/>
</dbReference>
<dbReference type="PANTHER" id="PTHR30604">
    <property type="entry name" value="PROTEIN TRANSPORT PROTEIN HOFQ"/>
    <property type="match status" value="1"/>
</dbReference>
<dbReference type="InterPro" id="IPR021731">
    <property type="entry name" value="AMIN_dom"/>
</dbReference>
<dbReference type="AlphaFoldDB" id="A0A9D6V221"/>
<gene>
    <name evidence="7" type="ORF">HY912_11305</name>
</gene>
<name>A0A9D6V221_9BACT</name>
<feature type="coiled-coil region" evidence="2">
    <location>
        <begin position="417"/>
        <end position="447"/>
    </location>
</feature>
<dbReference type="GO" id="GO:0009306">
    <property type="term" value="P:protein secretion"/>
    <property type="evidence" value="ECO:0007669"/>
    <property type="project" value="InterPro"/>
</dbReference>
<dbReference type="Pfam" id="PF00263">
    <property type="entry name" value="Secretin"/>
    <property type="match status" value="1"/>
</dbReference>
<evidence type="ECO:0000313" key="7">
    <source>
        <dbReference type="EMBL" id="MBI5250069.1"/>
    </source>
</evidence>
<evidence type="ECO:0000313" key="8">
    <source>
        <dbReference type="Proteomes" id="UP000807825"/>
    </source>
</evidence>
<accession>A0A9D6V221</accession>
<feature type="domain" description="AMIN" evidence="6">
    <location>
        <begin position="54"/>
        <end position="122"/>
    </location>
</feature>